<organism evidence="4 5">
    <name type="scientific">Photobacterium gaetbulicola Gung47</name>
    <dbReference type="NCBI Taxonomy" id="658445"/>
    <lineage>
        <taxon>Bacteria</taxon>
        <taxon>Pseudomonadati</taxon>
        <taxon>Pseudomonadota</taxon>
        <taxon>Gammaproteobacteria</taxon>
        <taxon>Vibrionales</taxon>
        <taxon>Vibrionaceae</taxon>
        <taxon>Photobacterium</taxon>
    </lineage>
</organism>
<feature type="domain" description="Glycosyltransferase 2-like" evidence="2">
    <location>
        <begin position="16"/>
        <end position="141"/>
    </location>
</feature>
<dbReference type="Proteomes" id="UP000032303">
    <property type="component" value="Chromosome 1"/>
</dbReference>
<evidence type="ECO:0000259" key="3">
    <source>
        <dbReference type="Pfam" id="PF02709"/>
    </source>
</evidence>
<dbReference type="OrthoDB" id="9801954at2"/>
<dbReference type="PATRIC" id="fig|658445.3.peg.523"/>
<accession>A0A0C5WK62</accession>
<dbReference type="GO" id="GO:0016740">
    <property type="term" value="F:transferase activity"/>
    <property type="evidence" value="ECO:0007669"/>
    <property type="project" value="UniProtKB-KW"/>
</dbReference>
<evidence type="ECO:0000259" key="2">
    <source>
        <dbReference type="Pfam" id="PF00535"/>
    </source>
</evidence>
<dbReference type="KEGG" id="pgb:H744_1c0479"/>
<dbReference type="Pfam" id="PF00535">
    <property type="entry name" value="Glycos_transf_2"/>
    <property type="match status" value="1"/>
</dbReference>
<sequence>MKELEPDMKHNYIASFIIPVRISNQGRLENLYQILDWLADLKDEIEVIVVEMDTHAKFEPERATKHVFVESNDAFNRGLARNIGALHASTDILVFGDADVVFNHAQLLQAIESCLDRFDAVSPWSRIYDVSHSEKEKLIGHFGDISTLYKSDVEQTSKTMISECVDFLNQERSFAGGNVIFTRDSFVRIGGWPMDLTGWGGEDDIMSYLCFRTLTINRQDGSAYHLPHKRDVTDTNAHSSYKSNFKKMEDVFNMSDAELHDYMLNNRVMLFETESGFSESVRSNYFDVDKNIALKDNQHRWN</sequence>
<evidence type="ECO:0000256" key="1">
    <source>
        <dbReference type="ARBA" id="ARBA00022679"/>
    </source>
</evidence>
<evidence type="ECO:0000313" key="4">
    <source>
        <dbReference type="EMBL" id="AJR05504.1"/>
    </source>
</evidence>
<reference evidence="4 5" key="1">
    <citation type="submission" date="2013-05" db="EMBL/GenBank/DDBJ databases">
        <title>Complete genome sequence of the lipase-producing bacterium Photobacterium gaetbulicola Gung47.</title>
        <authorList>
            <person name="Kim Y.-O."/>
        </authorList>
    </citation>
    <scope>NUCLEOTIDE SEQUENCE [LARGE SCALE GENOMIC DNA]</scope>
    <source>
        <strain evidence="4 5">Gung47</strain>
    </source>
</reference>
<name>A0A0C5WK62_9GAMM</name>
<dbReference type="HOGENOM" id="CLU_920865_0_0_6"/>
<keyword evidence="5" id="KW-1185">Reference proteome</keyword>
<dbReference type="SUPFAM" id="SSF53448">
    <property type="entry name" value="Nucleotide-diphospho-sugar transferases"/>
    <property type="match status" value="1"/>
</dbReference>
<dbReference type="AlphaFoldDB" id="A0A0C5WK62"/>
<keyword evidence="1" id="KW-0808">Transferase</keyword>
<feature type="domain" description="Galactosyltransferase C-terminal" evidence="3">
    <location>
        <begin position="169"/>
        <end position="228"/>
    </location>
</feature>
<protein>
    <submittedName>
        <fullName evidence="4">Uncharacterized protein</fullName>
    </submittedName>
</protein>
<dbReference type="InterPro" id="IPR029044">
    <property type="entry name" value="Nucleotide-diphossugar_trans"/>
</dbReference>
<dbReference type="Gene3D" id="3.90.550.10">
    <property type="entry name" value="Spore Coat Polysaccharide Biosynthesis Protein SpsA, Chain A"/>
    <property type="match status" value="1"/>
</dbReference>
<dbReference type="InterPro" id="IPR001173">
    <property type="entry name" value="Glyco_trans_2-like"/>
</dbReference>
<dbReference type="Pfam" id="PF02709">
    <property type="entry name" value="Glyco_transf_7C"/>
    <property type="match status" value="1"/>
</dbReference>
<gene>
    <name evidence="4" type="ORF">H744_1c0479</name>
</gene>
<evidence type="ECO:0000313" key="5">
    <source>
        <dbReference type="Proteomes" id="UP000032303"/>
    </source>
</evidence>
<dbReference type="STRING" id="658445.H744_1c0479"/>
<proteinExistence type="predicted"/>
<dbReference type="EMBL" id="CP005973">
    <property type="protein sequence ID" value="AJR05504.1"/>
    <property type="molecule type" value="Genomic_DNA"/>
</dbReference>
<dbReference type="InterPro" id="IPR027791">
    <property type="entry name" value="Galactosyl_T_C"/>
</dbReference>